<comment type="caution">
    <text evidence="1">The sequence shown here is derived from an EMBL/GenBank/DDBJ whole genome shotgun (WGS) entry which is preliminary data.</text>
</comment>
<dbReference type="OrthoDB" id="5540862at2"/>
<name>A0A071M3R4_9BURK</name>
<organism evidence="1">
    <name type="scientific">Burkholderia cenocepacia</name>
    <dbReference type="NCBI Taxonomy" id="95486"/>
    <lineage>
        <taxon>Bacteria</taxon>
        <taxon>Pseudomonadati</taxon>
        <taxon>Pseudomonadota</taxon>
        <taxon>Betaproteobacteria</taxon>
        <taxon>Burkholderiales</taxon>
        <taxon>Burkholderiaceae</taxon>
        <taxon>Burkholderia</taxon>
        <taxon>Burkholderia cepacia complex</taxon>
    </lineage>
</organism>
<proteinExistence type="predicted"/>
<reference evidence="1" key="1">
    <citation type="submission" date="2014-04" db="EMBL/GenBank/DDBJ databases">
        <title>In planta biocontrol of soil-borne Fusarium wilt of banana through a plant endophytic bacterium, Burkholderia cenocepacia 869T2.</title>
        <authorList>
            <person name="Ho Y.-N."/>
            <person name="Chiang H.-M."/>
            <person name="Chao C.-P."/>
            <person name="Su C.-C."/>
            <person name="Hsu H.-F."/>
            <person name="Guo C.-T."/>
            <person name="Hsieh J.-L."/>
            <person name="Huang C.-C."/>
        </authorList>
    </citation>
    <scope>NUCLEOTIDE SEQUENCE [LARGE SCALE GENOMIC DNA]</scope>
    <source>
        <strain evidence="1">869T2</strain>
    </source>
</reference>
<dbReference type="EMBL" id="JJOA01000056">
    <property type="protein sequence ID" value="KEA55337.1"/>
    <property type="molecule type" value="Genomic_DNA"/>
</dbReference>
<accession>A0A071M3R4</accession>
<sequence length="64" mass="7040">MKTAWGLDTLNADLVATPDDVMARYRVAFGHGDGMWRDKSATFNAREGLSVLGVEAYLRLVGPR</sequence>
<gene>
    <name evidence="1" type="ORF">DT99_32505</name>
</gene>
<protein>
    <submittedName>
        <fullName evidence="1">Uncharacterized protein</fullName>
    </submittedName>
</protein>
<dbReference type="AlphaFoldDB" id="A0A071M3R4"/>
<evidence type="ECO:0000313" key="1">
    <source>
        <dbReference type="EMBL" id="KEA55337.1"/>
    </source>
</evidence>